<evidence type="ECO:0008006" key="6">
    <source>
        <dbReference type="Google" id="ProtNLM"/>
    </source>
</evidence>
<dbReference type="InterPro" id="IPR026170">
    <property type="entry name" value="FAM173A/B"/>
</dbReference>
<sequence length="115" mass="13617">DLLFYLSKKYEIKSVGIEISPILYLYSKIKSIFFKNVQIRFGNFLKHDLSKADVVYVFLLPQIYEKLQEKLRNNVKNKSLIILSAWPFKNTKSLKMSEKEGGFTYFLYRKADLYG</sequence>
<dbReference type="InterPro" id="IPR029063">
    <property type="entry name" value="SAM-dependent_MTases_sf"/>
</dbReference>
<evidence type="ECO:0000313" key="5">
    <source>
        <dbReference type="Proteomes" id="UP000229784"/>
    </source>
</evidence>
<keyword evidence="3" id="KW-0949">S-adenosyl-L-methionine</keyword>
<dbReference type="PANTHER" id="PTHR13610">
    <property type="entry name" value="METHYLTRANSFERASE DOMAIN-CONTAINING PROTEIN"/>
    <property type="match status" value="1"/>
</dbReference>
<name>A0A2M6XV69_9BACT</name>
<dbReference type="GO" id="GO:0032259">
    <property type="term" value="P:methylation"/>
    <property type="evidence" value="ECO:0007669"/>
    <property type="project" value="UniProtKB-KW"/>
</dbReference>
<protein>
    <recommendedName>
        <fullName evidence="6">SAM-dependent methyltransferase</fullName>
    </recommendedName>
</protein>
<dbReference type="Gene3D" id="3.40.50.150">
    <property type="entry name" value="Vaccinia Virus protein VP39"/>
    <property type="match status" value="1"/>
</dbReference>
<keyword evidence="2" id="KW-0808">Transferase</keyword>
<dbReference type="Proteomes" id="UP000229784">
    <property type="component" value="Unassembled WGS sequence"/>
</dbReference>
<accession>A0A2M6XV69</accession>
<reference evidence="5" key="1">
    <citation type="submission" date="2017-09" db="EMBL/GenBank/DDBJ databases">
        <title>Depth-based differentiation of microbial function through sediment-hosted aquifers and enrichment of novel symbionts in the deep terrestrial subsurface.</title>
        <authorList>
            <person name="Probst A.J."/>
            <person name="Ladd B."/>
            <person name="Jarett J.K."/>
            <person name="Geller-Mcgrath D.E."/>
            <person name="Sieber C.M.K."/>
            <person name="Emerson J.B."/>
            <person name="Anantharaman K."/>
            <person name="Thomas B.C."/>
            <person name="Malmstrom R."/>
            <person name="Stieglmeier M."/>
            <person name="Klingl A."/>
            <person name="Woyke T."/>
            <person name="Ryan C.M."/>
            <person name="Banfield J.F."/>
        </authorList>
    </citation>
    <scope>NUCLEOTIDE SEQUENCE [LARGE SCALE GENOMIC DNA]</scope>
</reference>
<feature type="non-terminal residue" evidence="4">
    <location>
        <position position="1"/>
    </location>
</feature>
<dbReference type="PANTHER" id="PTHR13610:SF9">
    <property type="entry name" value="FI06469P"/>
    <property type="match status" value="1"/>
</dbReference>
<evidence type="ECO:0000256" key="2">
    <source>
        <dbReference type="ARBA" id="ARBA00022679"/>
    </source>
</evidence>
<dbReference type="GO" id="GO:0016279">
    <property type="term" value="F:protein-lysine N-methyltransferase activity"/>
    <property type="evidence" value="ECO:0007669"/>
    <property type="project" value="InterPro"/>
</dbReference>
<evidence type="ECO:0000256" key="3">
    <source>
        <dbReference type="ARBA" id="ARBA00022691"/>
    </source>
</evidence>
<dbReference type="AlphaFoldDB" id="A0A2M6XV69"/>
<evidence type="ECO:0000313" key="4">
    <source>
        <dbReference type="EMBL" id="PIU16559.1"/>
    </source>
</evidence>
<evidence type="ECO:0000256" key="1">
    <source>
        <dbReference type="ARBA" id="ARBA00022603"/>
    </source>
</evidence>
<proteinExistence type="predicted"/>
<dbReference type="EMBL" id="PEXQ01000007">
    <property type="protein sequence ID" value="PIU16559.1"/>
    <property type="molecule type" value="Genomic_DNA"/>
</dbReference>
<dbReference type="SUPFAM" id="SSF53335">
    <property type="entry name" value="S-adenosyl-L-methionine-dependent methyltransferases"/>
    <property type="match status" value="1"/>
</dbReference>
<keyword evidence="1" id="KW-0489">Methyltransferase</keyword>
<gene>
    <name evidence="4" type="ORF">COT20_00190</name>
</gene>
<comment type="caution">
    <text evidence="4">The sequence shown here is derived from an EMBL/GenBank/DDBJ whole genome shotgun (WGS) entry which is preliminary data.</text>
</comment>
<organism evidence="4 5">
    <name type="scientific">bacterium (Candidatus Gribaldobacteria) CG08_land_8_20_14_0_20_39_15</name>
    <dbReference type="NCBI Taxonomy" id="2014273"/>
    <lineage>
        <taxon>Bacteria</taxon>
        <taxon>Candidatus Gribaldobacteria</taxon>
    </lineage>
</organism>